<organism evidence="2">
    <name type="scientific">Triticum aestivum</name>
    <name type="common">Wheat</name>
    <dbReference type="NCBI Taxonomy" id="4565"/>
    <lineage>
        <taxon>Eukaryota</taxon>
        <taxon>Viridiplantae</taxon>
        <taxon>Streptophyta</taxon>
        <taxon>Embryophyta</taxon>
        <taxon>Tracheophyta</taxon>
        <taxon>Spermatophyta</taxon>
        <taxon>Magnoliopsida</taxon>
        <taxon>Liliopsida</taxon>
        <taxon>Poales</taxon>
        <taxon>Poaceae</taxon>
        <taxon>BOP clade</taxon>
        <taxon>Pooideae</taxon>
        <taxon>Triticodae</taxon>
        <taxon>Triticeae</taxon>
        <taxon>Triticinae</taxon>
        <taxon>Triticum</taxon>
    </lineage>
</organism>
<keyword evidence="3" id="KW-1185">Reference proteome</keyword>
<dbReference type="GeneID" id="123131184"/>
<dbReference type="Gramene" id="TraesCLE_scaffold_070585_01G000100.1">
    <property type="protein sequence ID" value="TraesCLE_scaffold_070585_01G000100.1"/>
    <property type="gene ID" value="TraesCLE_scaffold_070585_01G000100"/>
</dbReference>
<feature type="compositionally biased region" description="Basic and acidic residues" evidence="1">
    <location>
        <begin position="250"/>
        <end position="267"/>
    </location>
</feature>
<accession>A0A3B6NW98</accession>
<name>A0A3B6NW98_WHEAT</name>
<dbReference type="Gramene" id="TraesJAG6A03G03388940.1">
    <property type="protein sequence ID" value="TraesJAG6A03G03388940.1"/>
    <property type="gene ID" value="TraesJAG6A03G03388940"/>
</dbReference>
<feature type="compositionally biased region" description="Acidic residues" evidence="1">
    <location>
        <begin position="350"/>
        <end position="365"/>
    </location>
</feature>
<dbReference type="OMA" id="CATPRRD"/>
<proteinExistence type="predicted"/>
<dbReference type="Proteomes" id="UP000019116">
    <property type="component" value="Chromosome 6A"/>
</dbReference>
<dbReference type="Gramene" id="TraesWEE_scaffold_152209_01G000100.1">
    <property type="protein sequence ID" value="TraesWEE_scaffold_152209_01G000100.1"/>
    <property type="gene ID" value="TraesWEE_scaffold_152209_01G000100"/>
</dbReference>
<feature type="region of interest" description="Disordered" evidence="1">
    <location>
        <begin position="1"/>
        <end position="28"/>
    </location>
</feature>
<dbReference type="Gramene" id="TraesRN6A0100902200.1">
    <property type="protein sequence ID" value="TraesRN6A0100902200.1"/>
    <property type="gene ID" value="TraesRN6A0100902200"/>
</dbReference>
<dbReference type="Gramene" id="TraesCAD_scaffold_152103_01G000200.1">
    <property type="protein sequence ID" value="TraesCAD_scaffold_152103_01G000200.1"/>
    <property type="gene ID" value="TraesCAD_scaffold_152103_01G000200"/>
</dbReference>
<reference evidence="2" key="2">
    <citation type="submission" date="2018-10" db="UniProtKB">
        <authorList>
            <consortium name="EnsemblPlants"/>
        </authorList>
    </citation>
    <scope>IDENTIFICATION</scope>
</reference>
<evidence type="ECO:0000256" key="1">
    <source>
        <dbReference type="SAM" id="MobiDB-lite"/>
    </source>
</evidence>
<dbReference type="Gramene" id="TraesNOR6A03G03430000.1">
    <property type="protein sequence ID" value="TraesNOR6A03G03430000.1"/>
    <property type="gene ID" value="TraesNOR6A03G03430000"/>
</dbReference>
<reference evidence="2" key="1">
    <citation type="submission" date="2018-08" db="EMBL/GenBank/DDBJ databases">
        <authorList>
            <person name="Rossello M."/>
        </authorList>
    </citation>
    <scope>NUCLEOTIDE SEQUENCE [LARGE SCALE GENOMIC DNA]</scope>
    <source>
        <strain evidence="2">cv. Chinese Spring</strain>
    </source>
</reference>
<gene>
    <name evidence="2" type="primary">LOC123131184</name>
</gene>
<evidence type="ECO:0000313" key="3">
    <source>
        <dbReference type="Proteomes" id="UP000019116"/>
    </source>
</evidence>
<dbReference type="Gramene" id="TraesROB_scaffold_103888_01G000100.1">
    <property type="protein sequence ID" value="TraesROB_scaffold_103888_01G000100.1"/>
    <property type="gene ID" value="TraesROB_scaffold_103888_01G000100"/>
</dbReference>
<feature type="region of interest" description="Disordered" evidence="1">
    <location>
        <begin position="405"/>
        <end position="435"/>
    </location>
</feature>
<dbReference type="Gramene" id="TraesSTA6A03G03386430.1">
    <property type="protein sequence ID" value="TraesSTA6A03G03386430.1"/>
    <property type="gene ID" value="TraesSTA6A03G03386430"/>
</dbReference>
<dbReference type="RefSeq" id="XP_044406852.1">
    <property type="nucleotide sequence ID" value="XM_044550917.1"/>
</dbReference>
<protein>
    <submittedName>
        <fullName evidence="2">Uncharacterized protein</fullName>
    </submittedName>
</protein>
<dbReference type="InterPro" id="IPR040348">
    <property type="entry name" value="POLAR-like"/>
</dbReference>
<dbReference type="Gramene" id="TraesCS6A02G357800.1">
    <property type="protein sequence ID" value="TraesCS6A02G357800.1"/>
    <property type="gene ID" value="TraesCS6A02G357800"/>
</dbReference>
<dbReference type="EnsemblPlants" id="TraesCS6A02G357800.1">
    <property type="protein sequence ID" value="TraesCS6A02G357800.1"/>
    <property type="gene ID" value="TraesCS6A02G357800"/>
</dbReference>
<sequence length="435" mass="47369">MAMERSTAETLPLPPRLSASPTSSPATVGAHLTNAACASRIRREYRSPRSLLSRILGRGSSRFGCRLRIPRYCSSGAGAAAKEDAVEEVVAAPKVVASKQETEVRESPRSSLQGMKAAPEVSAASLGLGAGLVLLLSRGAAELSRMAELRAQMERLVMDVKAEARGSTRSDLSDGGHVDDGASVVKERIVFKDAGGEDAPLSRGSRDAASACGDAGVGDAAAALDQMEAELEAELKRLQVDSDHDDEEECVRPRRDHQLESEAKSDISSESGSLACVDIDGDQDIDAATECKEHEDNEEDDEEECVRPRRDHKLESEAKSDISSESRSPACVDIDGVLGDAARDCKEHEDNEEEEEGDTDEEDEESKACHGGVPARVLERRLHELLQSRHEQRIAELQTELQRAQRKLRDKEREVSRWRDTANLVSNHKDESLLR</sequence>
<feature type="region of interest" description="Disordered" evidence="1">
    <location>
        <begin position="291"/>
        <end position="374"/>
    </location>
</feature>
<dbReference type="STRING" id="4565.A0A3B6NW98"/>
<dbReference type="Gramene" id="TraesARI6A03G03353480.1">
    <property type="protein sequence ID" value="TraesARI6A03G03353480.1"/>
    <property type="gene ID" value="TraesARI6A03G03353480"/>
</dbReference>
<feature type="compositionally biased region" description="Basic and acidic residues" evidence="1">
    <location>
        <begin position="407"/>
        <end position="420"/>
    </location>
</feature>
<dbReference type="Gramene" id="TraesLDM6A03G03399330.1">
    <property type="protein sequence ID" value="TraesLDM6A03G03399330.1"/>
    <property type="gene ID" value="TraesLDM6A03G03399330"/>
</dbReference>
<feature type="region of interest" description="Disordered" evidence="1">
    <location>
        <begin position="238"/>
        <end position="276"/>
    </location>
</feature>
<dbReference type="Gramene" id="TraesCS6A03G0917100.1">
    <property type="protein sequence ID" value="TraesCS6A03G0917100.1.CDS"/>
    <property type="gene ID" value="TraesCS6A03G0917100"/>
</dbReference>
<feature type="compositionally biased region" description="Basic and acidic residues" evidence="1">
    <location>
        <begin position="305"/>
        <end position="324"/>
    </location>
</feature>
<dbReference type="GO" id="GO:0008356">
    <property type="term" value="P:asymmetric cell division"/>
    <property type="evidence" value="ECO:0007669"/>
    <property type="project" value="InterPro"/>
</dbReference>
<dbReference type="OrthoDB" id="1916242at2759"/>
<dbReference type="SMR" id="A0A3B6NW98"/>
<dbReference type="PANTHER" id="PTHR33476:SF33">
    <property type="entry name" value="OS02G0795200 PROTEIN"/>
    <property type="match status" value="1"/>
</dbReference>
<dbReference type="PANTHER" id="PTHR33476">
    <property type="entry name" value="EMB|CAB62613.1"/>
    <property type="match status" value="1"/>
</dbReference>
<evidence type="ECO:0000313" key="2">
    <source>
        <dbReference type="EnsemblPlants" id="TraesCS6A02G357800.1"/>
    </source>
</evidence>
<dbReference type="AlphaFoldDB" id="A0A3B6NW98"/>
<dbReference type="Gramene" id="TraesSYM6A03G03338860.1">
    <property type="protein sequence ID" value="TraesSYM6A03G03338860.1"/>
    <property type="gene ID" value="TraesSYM6A03G03338860"/>
</dbReference>